<sequence length="627" mass="69317">MSTGIIHRIEEEVPLIPLEEDEIAEPIPKNHDSARLSVVAMIGLLCIFIFLISTVLFASLYMKLLRGNNSKIPPWPKSSPSVLGEYSTAAVAADNEICSDIGRDILLHGGNAVDAAIATLFCIGVMDTQSAGLGGGHFMTIFNATTKTCHVVDAREIAPLAAFKDMYKDKWNNSKYGWEAIGVPGELHGLWTEYKNFGGKIEWKKIVQPTIDILAEGPPTSHHLAGSLKHFEKQILAEPTMRKYYINPKTKQVYKVGEQIRTRDNFKRTLQRLADAKDPVELFYKGQMMKEMVKEFQEHGGIITEEDFKSYKSIIRNDDDVIQTHLANGRHICGPPPPSGSAVAQAILNILDGYQLSNLTTFDDFTTLFHRFIEASKFSYGARSALGDMDFVKNSSDVARYITSAKWAEEIRKLLTDKSHPDAYYGGHFRVPADHGTTSISVIDKKGNAVAVTSTINLILGALVSSDATGILWNDEMDDFSIPGHPNYFGFPPTPANFIEPGKRPMSSMAPIVIFNDNNRELLAVGGAGGSTIISGVANVALHSLWLKNDIKEAVDFPRFHNQLQPNVTVVEHRMPERYVTALKEHGHTFKSADNYTTVTAVHRAIDGQIYANSDFRKGSESEPSGY</sequence>
<organism evidence="1 2">
    <name type="scientific">Panagrolaimus sp. PS1159</name>
    <dbReference type="NCBI Taxonomy" id="55785"/>
    <lineage>
        <taxon>Eukaryota</taxon>
        <taxon>Metazoa</taxon>
        <taxon>Ecdysozoa</taxon>
        <taxon>Nematoda</taxon>
        <taxon>Chromadorea</taxon>
        <taxon>Rhabditida</taxon>
        <taxon>Tylenchina</taxon>
        <taxon>Panagrolaimomorpha</taxon>
        <taxon>Panagrolaimoidea</taxon>
        <taxon>Panagrolaimidae</taxon>
        <taxon>Panagrolaimus</taxon>
    </lineage>
</organism>
<protein>
    <submittedName>
        <fullName evidence="2">Gamma-glutamyltransferase</fullName>
    </submittedName>
</protein>
<name>A0AC35FH18_9BILA</name>
<dbReference type="Proteomes" id="UP000887580">
    <property type="component" value="Unplaced"/>
</dbReference>
<reference evidence="2" key="1">
    <citation type="submission" date="2022-11" db="UniProtKB">
        <authorList>
            <consortium name="WormBaseParasite"/>
        </authorList>
    </citation>
    <scope>IDENTIFICATION</scope>
</reference>
<dbReference type="WBParaSite" id="PS1159_v2.g17432.t1">
    <property type="protein sequence ID" value="PS1159_v2.g17432.t1"/>
    <property type="gene ID" value="PS1159_v2.g17432"/>
</dbReference>
<evidence type="ECO:0000313" key="1">
    <source>
        <dbReference type="Proteomes" id="UP000887580"/>
    </source>
</evidence>
<proteinExistence type="predicted"/>
<accession>A0AC35FH18</accession>
<evidence type="ECO:0000313" key="2">
    <source>
        <dbReference type="WBParaSite" id="PS1159_v2.g17432.t1"/>
    </source>
</evidence>